<protein>
    <submittedName>
        <fullName evidence="1">Uncharacterized protein</fullName>
    </submittedName>
</protein>
<keyword evidence="2" id="KW-1185">Reference proteome</keyword>
<comment type="caution">
    <text evidence="1">The sequence shown here is derived from an EMBL/GenBank/DDBJ whole genome shotgun (WGS) entry which is preliminary data.</text>
</comment>
<gene>
    <name evidence="1" type="ORF">ONZ43_g6957</name>
</gene>
<organism evidence="1 2">
    <name type="scientific">Nemania bipapillata</name>
    <dbReference type="NCBI Taxonomy" id="110536"/>
    <lineage>
        <taxon>Eukaryota</taxon>
        <taxon>Fungi</taxon>
        <taxon>Dikarya</taxon>
        <taxon>Ascomycota</taxon>
        <taxon>Pezizomycotina</taxon>
        <taxon>Sordariomycetes</taxon>
        <taxon>Xylariomycetidae</taxon>
        <taxon>Xylariales</taxon>
        <taxon>Xylariaceae</taxon>
        <taxon>Nemania</taxon>
    </lineage>
</organism>
<proteinExistence type="predicted"/>
<reference evidence="1" key="1">
    <citation type="submission" date="2022-11" db="EMBL/GenBank/DDBJ databases">
        <title>Genome Sequence of Nemania bipapillata.</title>
        <authorList>
            <person name="Buettner E."/>
        </authorList>
    </citation>
    <scope>NUCLEOTIDE SEQUENCE</scope>
    <source>
        <strain evidence="1">CP14</strain>
    </source>
</reference>
<accession>A0ACC2HUI1</accession>
<dbReference type="Proteomes" id="UP001153334">
    <property type="component" value="Unassembled WGS sequence"/>
</dbReference>
<evidence type="ECO:0000313" key="1">
    <source>
        <dbReference type="EMBL" id="KAJ8106747.1"/>
    </source>
</evidence>
<dbReference type="EMBL" id="JAPESX010002733">
    <property type="protein sequence ID" value="KAJ8106747.1"/>
    <property type="molecule type" value="Genomic_DNA"/>
</dbReference>
<name>A0ACC2HUI1_9PEZI</name>
<sequence>MVTEPPAPILAPSPFAALAQAALALRPELGHQFSCESGLAPPGVSAHWMSSQPDTPRVIPQGLGSAQFGSRHDAPGSWGGALQQTMASSVGNPSIQIDDIPLDTNEETNYIFGVESVGHPDDGLDIEMSDDWTQERGPACVGYATGNARGQAIQQRGKWSFSAYRDNTDADSDDGHTERQSASLAYANADPDFFCPDVHYAIMRTLAEEDQSMEDYAGTEPLDMVRIEDHPRVPDFSLPRDQQMEGLAFPSPYHYLHHNGVVANPSPAPTPDSVDSIMTDDGSECGRNGEEGCADANNQMVEGAGGLGMPGYSSPASAGIPSGIIVAEPAPTMASVPVLSGPTSRVITLPSPPATPPITPPITPTAMVIDSDTRQTLVPIARLKPREPAPLPAAPPIEIDLASSPDAPKLEKRFVVSKDPVTSAYNIRSLDRDHQPERDLDTNPRLKIAYTEEFEDHDGYRQKVLWSLRGLPPMDWGKVHNIEQLMDENGVESAKSCRDIETSIVELIAQEKEAKRKHNEAKLAAKKKAEATAYLKRQHLKREGGPPPVLFSEYFTSPVRLYSSHLLSSPLFASVLWQP</sequence>
<evidence type="ECO:0000313" key="2">
    <source>
        <dbReference type="Proteomes" id="UP001153334"/>
    </source>
</evidence>